<name>A0A0F9EUH0_9ZZZZ</name>
<comment type="caution">
    <text evidence="1">The sequence shown here is derived from an EMBL/GenBank/DDBJ whole genome shotgun (WGS) entry which is preliminary data.</text>
</comment>
<evidence type="ECO:0000313" key="1">
    <source>
        <dbReference type="EMBL" id="KKL77684.1"/>
    </source>
</evidence>
<feature type="non-terminal residue" evidence="1">
    <location>
        <position position="67"/>
    </location>
</feature>
<organism evidence="1">
    <name type="scientific">marine sediment metagenome</name>
    <dbReference type="NCBI Taxonomy" id="412755"/>
    <lineage>
        <taxon>unclassified sequences</taxon>
        <taxon>metagenomes</taxon>
        <taxon>ecological metagenomes</taxon>
    </lineage>
</organism>
<proteinExistence type="predicted"/>
<protein>
    <submittedName>
        <fullName evidence="1">Uncharacterized protein</fullName>
    </submittedName>
</protein>
<dbReference type="EMBL" id="LAZR01023679">
    <property type="protein sequence ID" value="KKL77684.1"/>
    <property type="molecule type" value="Genomic_DNA"/>
</dbReference>
<accession>A0A0F9EUH0</accession>
<sequence>MTTITKVTVDELRKKDGTFKAYRYDAHVAAPEESRAWNLDATPTRLRTSKRLYQFAFQYESKVQGNA</sequence>
<dbReference type="AlphaFoldDB" id="A0A0F9EUH0"/>
<gene>
    <name evidence="1" type="ORF">LCGC14_2032450</name>
</gene>
<reference evidence="1" key="1">
    <citation type="journal article" date="2015" name="Nature">
        <title>Complex archaea that bridge the gap between prokaryotes and eukaryotes.</title>
        <authorList>
            <person name="Spang A."/>
            <person name="Saw J.H."/>
            <person name="Jorgensen S.L."/>
            <person name="Zaremba-Niedzwiedzka K."/>
            <person name="Martijn J."/>
            <person name="Lind A.E."/>
            <person name="van Eijk R."/>
            <person name="Schleper C."/>
            <person name="Guy L."/>
            <person name="Ettema T.J."/>
        </authorList>
    </citation>
    <scope>NUCLEOTIDE SEQUENCE</scope>
</reference>